<feature type="transmembrane region" description="Helical" evidence="6">
    <location>
        <begin position="315"/>
        <end position="332"/>
    </location>
</feature>
<feature type="transmembrane region" description="Helical" evidence="6">
    <location>
        <begin position="265"/>
        <end position="285"/>
    </location>
</feature>
<gene>
    <name evidence="9" type="ORF">VCB98_12320</name>
</gene>
<dbReference type="InterPro" id="IPR025405">
    <property type="entry name" value="DUF4131"/>
</dbReference>
<keyword evidence="2" id="KW-1003">Cell membrane</keyword>
<dbReference type="Pfam" id="PF03772">
    <property type="entry name" value="Competence"/>
    <property type="match status" value="1"/>
</dbReference>
<dbReference type="PANTHER" id="PTHR30619:SF1">
    <property type="entry name" value="RECOMBINATION PROTEIN 2"/>
    <property type="match status" value="1"/>
</dbReference>
<keyword evidence="5 6" id="KW-0472">Membrane</keyword>
<evidence type="ECO:0000256" key="3">
    <source>
        <dbReference type="ARBA" id="ARBA00022692"/>
    </source>
</evidence>
<dbReference type="Proteomes" id="UP001302316">
    <property type="component" value="Unassembled WGS sequence"/>
</dbReference>
<feature type="transmembrane region" description="Helical" evidence="6">
    <location>
        <begin position="392"/>
        <end position="411"/>
    </location>
</feature>
<dbReference type="GO" id="GO:0005886">
    <property type="term" value="C:plasma membrane"/>
    <property type="evidence" value="ECO:0007669"/>
    <property type="project" value="UniProtKB-SubCell"/>
</dbReference>
<feature type="domain" description="ComEC/Rec2-related protein" evidence="7">
    <location>
        <begin position="212"/>
        <end position="474"/>
    </location>
</feature>
<dbReference type="Pfam" id="PF13567">
    <property type="entry name" value="DUF4131"/>
    <property type="match status" value="1"/>
</dbReference>
<comment type="caution">
    <text evidence="9">The sequence shown here is derived from an EMBL/GenBank/DDBJ whole genome shotgun (WGS) entry which is preliminary data.</text>
</comment>
<keyword evidence="3 6" id="KW-0812">Transmembrane</keyword>
<name>A0AAP6JGU8_9GAMM</name>
<feature type="transmembrane region" description="Helical" evidence="6">
    <location>
        <begin position="234"/>
        <end position="253"/>
    </location>
</feature>
<feature type="transmembrane region" description="Helical" evidence="6">
    <location>
        <begin position="454"/>
        <end position="474"/>
    </location>
</feature>
<feature type="transmembrane region" description="Helical" evidence="6">
    <location>
        <begin position="338"/>
        <end position="355"/>
    </location>
</feature>
<evidence type="ECO:0000259" key="8">
    <source>
        <dbReference type="Pfam" id="PF13567"/>
    </source>
</evidence>
<evidence type="ECO:0000256" key="6">
    <source>
        <dbReference type="SAM" id="Phobius"/>
    </source>
</evidence>
<dbReference type="AlphaFoldDB" id="A0AAP6JGU8"/>
<comment type="subcellular location">
    <subcellularLocation>
        <location evidence="1">Cell membrane</location>
        <topology evidence="1">Multi-pass membrane protein</topology>
    </subcellularLocation>
</comment>
<feature type="domain" description="DUF4131" evidence="8">
    <location>
        <begin position="22"/>
        <end position="169"/>
    </location>
</feature>
<feature type="transmembrane region" description="Helical" evidence="6">
    <location>
        <begin position="367"/>
        <end position="386"/>
    </location>
</feature>
<dbReference type="PANTHER" id="PTHR30619">
    <property type="entry name" value="DNA INTERNALIZATION/COMPETENCE PROTEIN COMEC/REC2"/>
    <property type="match status" value="1"/>
</dbReference>
<dbReference type="InterPro" id="IPR052159">
    <property type="entry name" value="Competence_DNA_uptake"/>
</dbReference>
<dbReference type="NCBIfam" id="TIGR00360">
    <property type="entry name" value="ComEC_N-term"/>
    <property type="match status" value="1"/>
</dbReference>
<organism evidence="9 10">
    <name type="scientific">Natronospira elongata</name>
    <dbReference type="NCBI Taxonomy" id="3110268"/>
    <lineage>
        <taxon>Bacteria</taxon>
        <taxon>Pseudomonadati</taxon>
        <taxon>Pseudomonadota</taxon>
        <taxon>Gammaproteobacteria</taxon>
        <taxon>Natronospirales</taxon>
        <taxon>Natronospiraceae</taxon>
        <taxon>Natronospira</taxon>
    </lineage>
</organism>
<proteinExistence type="predicted"/>
<evidence type="ECO:0000256" key="1">
    <source>
        <dbReference type="ARBA" id="ARBA00004651"/>
    </source>
</evidence>
<dbReference type="InterPro" id="IPR004477">
    <property type="entry name" value="ComEC_N"/>
</dbReference>
<sequence length="685" mass="72820">MPVFAAGLFVAATALVWAPGFSPVWFLFLCLIGLLGAWLVRQRLLWLGGFCLGLLLASHAIHERLMPSALDDLGEQTVVVTEGRVLGLVADHGFSQRFDFQVDVIDGEPLARPVRLRVSWSEPLLAPASGEQWRLPLQLREPAARPLPGQFDQARWQFRHGLAGTARVMPEATAVRLEPGGAGMDRLRTRLGQAVAESLADSPASALIRGITVGDRSGFDSGQWAVLNATGTTHLVAISGLHIGMVGGLVFLLGQGLARLLPAPWPARLSGALLGLAAAGAYAMLAGFALPTVRALSMFAVMVLLLLLRRRTGFAGGLATAAVVVLVLDPLAVMDPGFYLSFALVAFVLAVVAGGDRPGRAVAFVRIQWVTGLAILPVLMLFFGLGPLSSPLANAIAVPLFSFLVVPLSLLGAALSLGGLDTLAAWFWSGAGLVLDGLWPVLSLLAELPALPTVAGYPLIAALLALLAILAVVLPGPRVARAALLLGLLPLVVGLNGRDQPDIRVWSLPAGGQVWQLDLAEERLIWLQAGRGDLRGPLLDWLARAMRRPGSRLLFNPEQGVGSATLDHLQSSLPELAPGQFLLPDLRGMPAGVARHCPQGAMGGDEIHFVRGPGQDGLPQCQLLAESGDWRLRLDPSGLVVEHPALSRPLHLDEGLAREKGRVGLRLEGRGEVAYLSRQPRWWRP</sequence>
<evidence type="ECO:0000256" key="2">
    <source>
        <dbReference type="ARBA" id="ARBA00022475"/>
    </source>
</evidence>
<dbReference type="EMBL" id="JAYGII010000042">
    <property type="protein sequence ID" value="MEA5446603.1"/>
    <property type="molecule type" value="Genomic_DNA"/>
</dbReference>
<evidence type="ECO:0000259" key="7">
    <source>
        <dbReference type="Pfam" id="PF03772"/>
    </source>
</evidence>
<accession>A0AAP6JGU8</accession>
<evidence type="ECO:0000313" key="10">
    <source>
        <dbReference type="Proteomes" id="UP001302316"/>
    </source>
</evidence>
<feature type="transmembrane region" description="Helical" evidence="6">
    <location>
        <begin position="423"/>
        <end position="442"/>
    </location>
</feature>
<keyword evidence="4 6" id="KW-1133">Transmembrane helix</keyword>
<dbReference type="RefSeq" id="WP_346052972.1">
    <property type="nucleotide sequence ID" value="NZ_JAYGII010000042.1"/>
</dbReference>
<evidence type="ECO:0000256" key="4">
    <source>
        <dbReference type="ARBA" id="ARBA00022989"/>
    </source>
</evidence>
<feature type="transmembrane region" description="Helical" evidence="6">
    <location>
        <begin position="45"/>
        <end position="62"/>
    </location>
</feature>
<protein>
    <submittedName>
        <fullName evidence="9">ComEC/Rec2 family competence protein</fullName>
    </submittedName>
</protein>
<reference evidence="9 10" key="1">
    <citation type="submission" date="2023-12" db="EMBL/GenBank/DDBJ databases">
        <title>Whole-genome sequencing of halo(alkali)philic microorganisms from hypersaline lakes.</title>
        <authorList>
            <person name="Sorokin D.Y."/>
            <person name="Merkel A.Y."/>
            <person name="Messina E."/>
            <person name="Yakimov M."/>
        </authorList>
    </citation>
    <scope>NUCLEOTIDE SEQUENCE [LARGE SCALE GENOMIC DNA]</scope>
    <source>
        <strain evidence="9 10">AB-CW1</strain>
    </source>
</reference>
<keyword evidence="10" id="KW-1185">Reference proteome</keyword>
<evidence type="ECO:0000256" key="5">
    <source>
        <dbReference type="ARBA" id="ARBA00023136"/>
    </source>
</evidence>
<evidence type="ECO:0000313" key="9">
    <source>
        <dbReference type="EMBL" id="MEA5446603.1"/>
    </source>
</evidence>